<feature type="compositionally biased region" description="Basic and acidic residues" evidence="1">
    <location>
        <begin position="321"/>
        <end position="334"/>
    </location>
</feature>
<evidence type="ECO:0000256" key="1">
    <source>
        <dbReference type="SAM" id="MobiDB-lite"/>
    </source>
</evidence>
<feature type="compositionally biased region" description="Low complexity" evidence="1">
    <location>
        <begin position="222"/>
        <end position="237"/>
    </location>
</feature>
<proteinExistence type="predicted"/>
<feature type="compositionally biased region" description="Polar residues" evidence="1">
    <location>
        <begin position="103"/>
        <end position="114"/>
    </location>
</feature>
<name>A0AAN7US92_9PEZI</name>
<evidence type="ECO:0000313" key="3">
    <source>
        <dbReference type="Proteomes" id="UP001305414"/>
    </source>
</evidence>
<sequence>MYMHPRLVGYLANHLLYNTARRPSFWIDNLSDLVVLSTQIFQSLVTMMDQTDLHELQAIMNQVVERLFENFGDVTNKATENDARLKRLEEAVTQLEKKVASLERTQSTRESSTGPKDHAPQESTQPRPEIQAVSQDLVSTLETQRPGTLPSLNKPVDGLKLPTEPPRTPLRPPPFLPATTPRKHAAEDDHTRETKKQKRPSIDSSSLCLKPLDYGISKGSRSTAISTETETQSTSSSDLFPNPPSSPIPAKTSLSQPSPGQRRRTSGPRSYPPLRPGSLLGFSTSASAEEQGDADEAFKDGDLPMADVSARPPIEEDSDNDPEKTDEEINNRSN</sequence>
<keyword evidence="3" id="KW-1185">Reference proteome</keyword>
<feature type="compositionally biased region" description="Pro residues" evidence="1">
    <location>
        <begin position="163"/>
        <end position="176"/>
    </location>
</feature>
<dbReference type="AlphaFoldDB" id="A0AAN7US92"/>
<gene>
    <name evidence="2" type="ORF">RRF57_010330</name>
</gene>
<evidence type="ECO:0000313" key="2">
    <source>
        <dbReference type="EMBL" id="KAK5634617.1"/>
    </source>
</evidence>
<protein>
    <submittedName>
        <fullName evidence="2">Uncharacterized protein</fullName>
    </submittedName>
</protein>
<comment type="caution">
    <text evidence="2">The sequence shown here is derived from an EMBL/GenBank/DDBJ whole genome shotgun (WGS) entry which is preliminary data.</text>
</comment>
<feature type="region of interest" description="Disordered" evidence="1">
    <location>
        <begin position="143"/>
        <end position="334"/>
    </location>
</feature>
<dbReference type="Proteomes" id="UP001305414">
    <property type="component" value="Unassembled WGS sequence"/>
</dbReference>
<accession>A0AAN7US92</accession>
<feature type="compositionally biased region" description="Polar residues" evidence="1">
    <location>
        <begin position="121"/>
        <end position="130"/>
    </location>
</feature>
<organism evidence="2 3">
    <name type="scientific">Xylaria bambusicola</name>
    <dbReference type="NCBI Taxonomy" id="326684"/>
    <lineage>
        <taxon>Eukaryota</taxon>
        <taxon>Fungi</taxon>
        <taxon>Dikarya</taxon>
        <taxon>Ascomycota</taxon>
        <taxon>Pezizomycotina</taxon>
        <taxon>Sordariomycetes</taxon>
        <taxon>Xylariomycetidae</taxon>
        <taxon>Xylariales</taxon>
        <taxon>Xylariaceae</taxon>
        <taxon>Xylaria</taxon>
    </lineage>
</organism>
<feature type="compositionally biased region" description="Basic and acidic residues" evidence="1">
    <location>
        <begin position="184"/>
        <end position="194"/>
    </location>
</feature>
<dbReference type="EMBL" id="JAWHQM010000043">
    <property type="protein sequence ID" value="KAK5634617.1"/>
    <property type="molecule type" value="Genomic_DNA"/>
</dbReference>
<reference evidence="2 3" key="1">
    <citation type="submission" date="2023-10" db="EMBL/GenBank/DDBJ databases">
        <title>Draft genome sequence of Xylaria bambusicola isolate GMP-LS, the root and basal stem rot pathogen of sugarcane in Indonesia.</title>
        <authorList>
            <person name="Selvaraj P."/>
            <person name="Muralishankar V."/>
            <person name="Muruganantham S."/>
            <person name="Sp S."/>
            <person name="Haryani S."/>
            <person name="Lau K.J.X."/>
            <person name="Naqvi N.I."/>
        </authorList>
    </citation>
    <scope>NUCLEOTIDE SEQUENCE [LARGE SCALE GENOMIC DNA]</scope>
    <source>
        <strain evidence="2">GMP-LS</strain>
    </source>
</reference>
<feature type="region of interest" description="Disordered" evidence="1">
    <location>
        <begin position="97"/>
        <end position="130"/>
    </location>
</feature>